<protein>
    <recommendedName>
        <fullName evidence="3">Exo_endo_phos domain-containing protein</fullName>
    </recommendedName>
</protein>
<dbReference type="SUPFAM" id="SSF56219">
    <property type="entry name" value="DNase I-like"/>
    <property type="match status" value="1"/>
</dbReference>
<dbReference type="AlphaFoldDB" id="A0AAD9XBQ9"/>
<gene>
    <name evidence="1" type="ORF">Ddye_009115</name>
</gene>
<organism evidence="1 2">
    <name type="scientific">Dipteronia dyeriana</name>
    <dbReference type="NCBI Taxonomy" id="168575"/>
    <lineage>
        <taxon>Eukaryota</taxon>
        <taxon>Viridiplantae</taxon>
        <taxon>Streptophyta</taxon>
        <taxon>Embryophyta</taxon>
        <taxon>Tracheophyta</taxon>
        <taxon>Spermatophyta</taxon>
        <taxon>Magnoliopsida</taxon>
        <taxon>eudicotyledons</taxon>
        <taxon>Gunneridae</taxon>
        <taxon>Pentapetalae</taxon>
        <taxon>rosids</taxon>
        <taxon>malvids</taxon>
        <taxon>Sapindales</taxon>
        <taxon>Sapindaceae</taxon>
        <taxon>Hippocastanoideae</taxon>
        <taxon>Acereae</taxon>
        <taxon>Dipteronia</taxon>
    </lineage>
</organism>
<evidence type="ECO:0000313" key="1">
    <source>
        <dbReference type="EMBL" id="KAK2656063.1"/>
    </source>
</evidence>
<comment type="caution">
    <text evidence="1">The sequence shown here is derived from an EMBL/GenBank/DDBJ whole genome shotgun (WGS) entry which is preliminary data.</text>
</comment>
<dbReference type="PANTHER" id="PTHR33710:SF71">
    <property type="entry name" value="ENDONUCLEASE_EXONUCLEASE_PHOSPHATASE DOMAIN-CONTAINING PROTEIN"/>
    <property type="match status" value="1"/>
</dbReference>
<sequence length="163" mass="19215">MDLSTYSQNHIDVKITDGYEKTWRLTGFYGHPNRRKMCHSWTLLRRLAGLTRLPWVCIGDFNKILCDNDKCGGVDRNWKSMSEIREALDDCGLEDMGFIGLSFTWSNKREGNSMIMERIDRSFYNREYMGMFPYFSARHLDFWSSDHRPSVLEFSIGAHVIFF</sequence>
<evidence type="ECO:0000313" key="2">
    <source>
        <dbReference type="Proteomes" id="UP001280121"/>
    </source>
</evidence>
<accession>A0AAD9XBQ9</accession>
<evidence type="ECO:0008006" key="3">
    <source>
        <dbReference type="Google" id="ProtNLM"/>
    </source>
</evidence>
<dbReference type="InterPro" id="IPR036691">
    <property type="entry name" value="Endo/exonu/phosph_ase_sf"/>
</dbReference>
<keyword evidence="2" id="KW-1185">Reference proteome</keyword>
<proteinExistence type="predicted"/>
<dbReference type="EMBL" id="JANJYI010000003">
    <property type="protein sequence ID" value="KAK2656063.1"/>
    <property type="molecule type" value="Genomic_DNA"/>
</dbReference>
<dbReference type="Proteomes" id="UP001280121">
    <property type="component" value="Unassembled WGS sequence"/>
</dbReference>
<dbReference type="PANTHER" id="PTHR33710">
    <property type="entry name" value="BNAC02G09200D PROTEIN"/>
    <property type="match status" value="1"/>
</dbReference>
<name>A0AAD9XBQ9_9ROSI</name>
<reference evidence="1" key="1">
    <citation type="journal article" date="2023" name="Plant J.">
        <title>Genome sequences and population genomics provide insights into the demographic history, inbreeding, and mutation load of two 'living fossil' tree species of Dipteronia.</title>
        <authorList>
            <person name="Feng Y."/>
            <person name="Comes H.P."/>
            <person name="Chen J."/>
            <person name="Zhu S."/>
            <person name="Lu R."/>
            <person name="Zhang X."/>
            <person name="Li P."/>
            <person name="Qiu J."/>
            <person name="Olsen K.M."/>
            <person name="Qiu Y."/>
        </authorList>
    </citation>
    <scope>NUCLEOTIDE SEQUENCE</scope>
    <source>
        <strain evidence="1">KIB01</strain>
    </source>
</reference>
<dbReference type="Gene3D" id="3.60.10.10">
    <property type="entry name" value="Endonuclease/exonuclease/phosphatase"/>
    <property type="match status" value="1"/>
</dbReference>